<evidence type="ECO:0000256" key="1">
    <source>
        <dbReference type="ARBA" id="ARBA00004127"/>
    </source>
</evidence>
<evidence type="ECO:0000313" key="8">
    <source>
        <dbReference type="Proteomes" id="UP000182190"/>
    </source>
</evidence>
<keyword evidence="3 5" id="KW-1133">Transmembrane helix</keyword>
<feature type="domain" description="HTTM-like" evidence="6">
    <location>
        <begin position="19"/>
        <end position="313"/>
    </location>
</feature>
<gene>
    <name evidence="7" type="ORF">PL9631_1040018</name>
</gene>
<feature type="transmembrane region" description="Helical" evidence="5">
    <location>
        <begin position="137"/>
        <end position="157"/>
    </location>
</feature>
<feature type="transmembrane region" description="Helical" evidence="5">
    <location>
        <begin position="84"/>
        <end position="102"/>
    </location>
</feature>
<keyword evidence="8" id="KW-1185">Reference proteome</keyword>
<protein>
    <recommendedName>
        <fullName evidence="6">HTTM-like domain-containing protein</fullName>
    </recommendedName>
</protein>
<evidence type="ECO:0000313" key="7">
    <source>
        <dbReference type="EMBL" id="VXD11791.1"/>
    </source>
</evidence>
<dbReference type="RefSeq" id="WP_083623433.1">
    <property type="nucleotide sequence ID" value="NZ_LR735026.1"/>
</dbReference>
<organism evidence="7 8">
    <name type="scientific">Planktothrix paucivesiculata PCC 9631</name>
    <dbReference type="NCBI Taxonomy" id="671071"/>
    <lineage>
        <taxon>Bacteria</taxon>
        <taxon>Bacillati</taxon>
        <taxon>Cyanobacteriota</taxon>
        <taxon>Cyanophyceae</taxon>
        <taxon>Oscillatoriophycideae</taxon>
        <taxon>Oscillatoriales</taxon>
        <taxon>Microcoleaceae</taxon>
        <taxon>Planktothrix</taxon>
    </lineage>
</organism>
<evidence type="ECO:0000256" key="5">
    <source>
        <dbReference type="SAM" id="Phobius"/>
    </source>
</evidence>
<dbReference type="EMBL" id="CZCS02000007">
    <property type="protein sequence ID" value="VXD11791.1"/>
    <property type="molecule type" value="Genomic_DNA"/>
</dbReference>
<dbReference type="PANTHER" id="PTHR34290">
    <property type="entry name" value="SI:CH73-390P7.2"/>
    <property type="match status" value="1"/>
</dbReference>
<comment type="caution">
    <text evidence="7">The sequence shown here is derived from an EMBL/GenBank/DDBJ whole genome shotgun (WGS) entry which is preliminary data.</text>
</comment>
<proteinExistence type="predicted"/>
<evidence type="ECO:0000256" key="2">
    <source>
        <dbReference type="ARBA" id="ARBA00022692"/>
    </source>
</evidence>
<feature type="transmembrane region" description="Helical" evidence="5">
    <location>
        <begin position="185"/>
        <end position="202"/>
    </location>
</feature>
<feature type="transmembrane region" description="Helical" evidence="5">
    <location>
        <begin position="292"/>
        <end position="312"/>
    </location>
</feature>
<dbReference type="InterPro" id="IPR007263">
    <property type="entry name" value="DCC1-like"/>
</dbReference>
<evidence type="ECO:0000256" key="4">
    <source>
        <dbReference type="ARBA" id="ARBA00023136"/>
    </source>
</evidence>
<feature type="transmembrane region" description="Helical" evidence="5">
    <location>
        <begin position="108"/>
        <end position="125"/>
    </location>
</feature>
<dbReference type="Pfam" id="PF04134">
    <property type="entry name" value="DCC1-like"/>
    <property type="match status" value="1"/>
</dbReference>
<dbReference type="AlphaFoldDB" id="A0A7Z9BJK0"/>
<dbReference type="Proteomes" id="UP000182190">
    <property type="component" value="Unassembled WGS sequence"/>
</dbReference>
<feature type="transmembrane region" description="Helical" evidence="5">
    <location>
        <begin position="412"/>
        <end position="432"/>
    </location>
</feature>
<dbReference type="SMART" id="SM00752">
    <property type="entry name" value="HTTM"/>
    <property type="match status" value="1"/>
</dbReference>
<dbReference type="PANTHER" id="PTHR34290:SF2">
    <property type="entry name" value="OS04G0668800 PROTEIN"/>
    <property type="match status" value="1"/>
</dbReference>
<name>A0A7Z9BJK0_9CYAN</name>
<evidence type="ECO:0000256" key="3">
    <source>
        <dbReference type="ARBA" id="ARBA00022989"/>
    </source>
</evidence>
<dbReference type="GO" id="GO:0012505">
    <property type="term" value="C:endomembrane system"/>
    <property type="evidence" value="ECO:0007669"/>
    <property type="project" value="UniProtKB-SubCell"/>
</dbReference>
<feature type="transmembrane region" description="Helical" evidence="5">
    <location>
        <begin position="254"/>
        <end position="280"/>
    </location>
</feature>
<keyword evidence="2 5" id="KW-0812">Transmembrane</keyword>
<comment type="subcellular location">
    <subcellularLocation>
        <location evidence="1">Endomembrane system</location>
        <topology evidence="1">Multi-pass membrane protein</topology>
    </subcellularLocation>
</comment>
<dbReference type="InterPro" id="IPR044691">
    <property type="entry name" value="DCC1_Trx"/>
</dbReference>
<dbReference type="GO" id="GO:0015035">
    <property type="term" value="F:protein-disulfide reductase activity"/>
    <property type="evidence" value="ECO:0007669"/>
    <property type="project" value="InterPro"/>
</dbReference>
<feature type="transmembrane region" description="Helical" evidence="5">
    <location>
        <begin position="21"/>
        <end position="45"/>
    </location>
</feature>
<dbReference type="OrthoDB" id="5294764at2"/>
<feature type="transmembrane region" description="Helical" evidence="5">
    <location>
        <begin position="57"/>
        <end position="77"/>
    </location>
</feature>
<reference evidence="7" key="1">
    <citation type="submission" date="2019-10" db="EMBL/GenBank/DDBJ databases">
        <authorList>
            <consortium name="Genoscope - CEA"/>
            <person name="William W."/>
        </authorList>
    </citation>
    <scope>NUCLEOTIDE SEQUENCE [LARGE SCALE GENOMIC DNA]</scope>
    <source>
        <strain evidence="7">BBR_PRJEB10994</strain>
    </source>
</reference>
<sequence length="453" mass="52169">MKIQQSRLQLSKVWNAYWFRPAPLFDLALCRIIIVGFQLGFIIFTDYYHRILELGDISGLAYNPWHIVSLFSFLWGAQQIPPDWFLSLIFCLTFICGITSLIGFKTNLSLMVFAMGNFFLEAYIFSVGSHHHHHRFALLLIALFILALSPSGGVMSLDDLLQKLRTNIKKQRFKPFNLLNKKSELARWPLLTIQWLFAIVYLSSALHKLTQGAGIISTDWMNGYTLQYVLTNDGLLWESALGVWLGQYRIIGVVFAWMAIIFEGTFFLVLIFPSLVWVYIPAGIGFHTGIYLAQRAPFFTYIALYSVFMPWTGMIKTLSRRQLHSSGQPKPEILYDGLCPLCIRSMTILCYFDWFQRLSYTPVEEQWASIQKTHPDLSLDACLAEMHLILPDGSVQKGFFAFREIIRYLPPLWPLLVLLYFPGAAILGPKIYRFVASRRKRLTRCSFDSCSLK</sequence>
<keyword evidence="4 5" id="KW-0472">Membrane</keyword>
<accession>A0A7Z9BJK0</accession>
<dbReference type="InterPro" id="IPR011020">
    <property type="entry name" value="HTTM-like"/>
</dbReference>
<evidence type="ECO:0000259" key="6">
    <source>
        <dbReference type="SMART" id="SM00752"/>
    </source>
</evidence>